<dbReference type="EMBL" id="JAUSTT010000011">
    <property type="protein sequence ID" value="MDQ0176225.1"/>
    <property type="molecule type" value="Genomic_DNA"/>
</dbReference>
<keyword evidence="2" id="KW-1185">Reference proteome</keyword>
<evidence type="ECO:0008006" key="3">
    <source>
        <dbReference type="Google" id="ProtNLM"/>
    </source>
</evidence>
<evidence type="ECO:0000313" key="1">
    <source>
        <dbReference type="EMBL" id="MDQ0176225.1"/>
    </source>
</evidence>
<accession>A0ABT9WSN8</accession>
<dbReference type="Proteomes" id="UP001223586">
    <property type="component" value="Unassembled WGS sequence"/>
</dbReference>
<comment type="caution">
    <text evidence="1">The sequence shown here is derived from an EMBL/GenBank/DDBJ whole genome shotgun (WGS) entry which is preliminary data.</text>
</comment>
<organism evidence="1 2">
    <name type="scientific">Bacillus chungangensis</name>
    <dbReference type="NCBI Taxonomy" id="587633"/>
    <lineage>
        <taxon>Bacteria</taxon>
        <taxon>Bacillati</taxon>
        <taxon>Bacillota</taxon>
        <taxon>Bacilli</taxon>
        <taxon>Bacillales</taxon>
        <taxon>Bacillaceae</taxon>
        <taxon>Bacillus</taxon>
    </lineage>
</organism>
<proteinExistence type="predicted"/>
<dbReference type="InterPro" id="IPR013783">
    <property type="entry name" value="Ig-like_fold"/>
</dbReference>
<name>A0ABT9WSN8_9BACI</name>
<dbReference type="Gene3D" id="2.60.40.10">
    <property type="entry name" value="Immunoglobulins"/>
    <property type="match status" value="1"/>
</dbReference>
<sequence>MPYIDSTPALSPYKIREGDLQGGFKDILIKNGWTLAREFKKAVTSTHFVTEHDETARHDDDFVVAKHQILRNARGDLLGVAVVAEWSDFTDHSNGFPFYNWFTSDETKKEALLDYLEKEFEKRKTNTSLYFYMLDKLPNMKDGSVILTPWSDESKEDERLRMALDVEVTVIDFKDTTAASAFVKVANITVMQSPIVESSLRAKFLENVDYPYMDTNWWADSEVSIKGHIDSNNIFITIQTDNTPMWENNTIPIVPLYFGDIVPLDEGDPAIVLFAGTVPNGETSDKVATFDYSDITTKGGRKLMPILKKYPAYPSNGIDSVMVNRTKLGARYQNYFLSFNTVSQEMPPARKSDDQAIGDGDKQYPRSWEGIKKYQFNPSRYSGKVQTSRIYLLHPEEGNRGYLKRSVGLNSANLNASELRIRKEDCPEKVFDVYQCVPVSSVSPLTKRPSTHFNPMGLGIYKEELNPAAVTNPASVNDTEPASVTNLSYTKLSDNKFNLTWENPHDENFDSVTIYLNGEVFVFGVREVSAYCLEGLKETPTEIEVVAVSKTGKKSKVVKLTLQ</sequence>
<reference evidence="1 2" key="1">
    <citation type="submission" date="2023-07" db="EMBL/GenBank/DDBJ databases">
        <title>Genomic Encyclopedia of Type Strains, Phase IV (KMG-IV): sequencing the most valuable type-strain genomes for metagenomic binning, comparative biology and taxonomic classification.</title>
        <authorList>
            <person name="Goeker M."/>
        </authorList>
    </citation>
    <scope>NUCLEOTIDE SEQUENCE [LARGE SCALE GENOMIC DNA]</scope>
    <source>
        <strain evidence="1 2">DSM 23837</strain>
    </source>
</reference>
<protein>
    <recommendedName>
        <fullName evidence="3">Major virion structural protein</fullName>
    </recommendedName>
</protein>
<evidence type="ECO:0000313" key="2">
    <source>
        <dbReference type="Proteomes" id="UP001223586"/>
    </source>
</evidence>
<gene>
    <name evidence="1" type="ORF">J2S08_002062</name>
</gene>
<dbReference type="RefSeq" id="WP_307229221.1">
    <property type="nucleotide sequence ID" value="NZ_JAUSTT010000011.1"/>
</dbReference>